<keyword evidence="3" id="KW-1185">Reference proteome</keyword>
<dbReference type="EMBL" id="CP147407">
    <property type="protein sequence ID" value="WXB95126.1"/>
    <property type="molecule type" value="Genomic_DNA"/>
</dbReference>
<keyword evidence="1" id="KW-1133">Transmembrane helix</keyword>
<evidence type="ECO:0000256" key="1">
    <source>
        <dbReference type="SAM" id="Phobius"/>
    </source>
</evidence>
<keyword evidence="1" id="KW-0812">Transmembrane</keyword>
<dbReference type="InterPro" id="IPR046208">
    <property type="entry name" value="DUF6241"/>
</dbReference>
<feature type="transmembrane region" description="Helical" evidence="1">
    <location>
        <begin position="15"/>
        <end position="36"/>
    </location>
</feature>
<dbReference type="Proteomes" id="UP001377337">
    <property type="component" value="Chromosome"/>
</dbReference>
<protein>
    <submittedName>
        <fullName evidence="2">DUF6241 domain-containing protein</fullName>
    </submittedName>
</protein>
<sequence>MPEKRTEKRAAKGRLSIIAISAASLGLAGTLFFYLYGEPVQNQEQHAKAATDQKGSAFHYFSASREWDDAAFQQVLHYMSHQKIAAHNNEKWGAIKITENRIGTLADLLDKHYTELEHADVYKDILSRWESGDFSHAVLDHNSIWTIQGGTIGKATRLLSSEEEEKYIKDENLK</sequence>
<dbReference type="RefSeq" id="WP_338776461.1">
    <property type="nucleotide sequence ID" value="NZ_CP147407.1"/>
</dbReference>
<evidence type="ECO:0000313" key="3">
    <source>
        <dbReference type="Proteomes" id="UP001377337"/>
    </source>
</evidence>
<accession>A0ABZ2NBK9</accession>
<proteinExistence type="predicted"/>
<dbReference type="Pfam" id="PF19754">
    <property type="entry name" value="DUF6241"/>
    <property type="match status" value="1"/>
</dbReference>
<name>A0ABZ2NBK9_9BACI</name>
<gene>
    <name evidence="2" type="ORF">WCV65_11090</name>
</gene>
<organism evidence="2 3">
    <name type="scientific">Metabacillus sediminis</name>
    <dbReference type="NCBI Taxonomy" id="3117746"/>
    <lineage>
        <taxon>Bacteria</taxon>
        <taxon>Bacillati</taxon>
        <taxon>Bacillota</taxon>
        <taxon>Bacilli</taxon>
        <taxon>Bacillales</taxon>
        <taxon>Bacillaceae</taxon>
        <taxon>Metabacillus</taxon>
    </lineage>
</organism>
<reference evidence="2 3" key="1">
    <citation type="submission" date="2024-02" db="EMBL/GenBank/DDBJ databases">
        <title>Seven novel Bacillus-like species.</title>
        <authorList>
            <person name="Liu G."/>
        </authorList>
    </citation>
    <scope>NUCLEOTIDE SEQUENCE [LARGE SCALE GENOMIC DNA]</scope>
    <source>
        <strain evidence="2 3">FJAT-52054</strain>
    </source>
</reference>
<evidence type="ECO:0000313" key="2">
    <source>
        <dbReference type="EMBL" id="WXB95126.1"/>
    </source>
</evidence>
<keyword evidence="1" id="KW-0472">Membrane</keyword>